<evidence type="ECO:0008006" key="3">
    <source>
        <dbReference type="Google" id="ProtNLM"/>
    </source>
</evidence>
<protein>
    <recommendedName>
        <fullName evidence="3">Transposase IS701-like DDE domain-containing protein</fullName>
    </recommendedName>
</protein>
<dbReference type="AlphaFoldDB" id="A0A841E9T6"/>
<dbReference type="Proteomes" id="UP000578077">
    <property type="component" value="Unassembled WGS sequence"/>
</dbReference>
<keyword evidence="2" id="KW-1185">Reference proteome</keyword>
<organism evidence="1 2">
    <name type="scientific">Streptomonospora salina</name>
    <dbReference type="NCBI Taxonomy" id="104205"/>
    <lineage>
        <taxon>Bacteria</taxon>
        <taxon>Bacillati</taxon>
        <taxon>Actinomycetota</taxon>
        <taxon>Actinomycetes</taxon>
        <taxon>Streptosporangiales</taxon>
        <taxon>Nocardiopsidaceae</taxon>
        <taxon>Streptomonospora</taxon>
    </lineage>
</organism>
<proteinExistence type="predicted"/>
<evidence type="ECO:0000313" key="2">
    <source>
        <dbReference type="Proteomes" id="UP000578077"/>
    </source>
</evidence>
<sequence>MIERFLASGHRARWATGDEVYGANPHLRAALEEQRMGYVLAARVPRGAASG</sequence>
<name>A0A841E9T6_9ACTN</name>
<reference evidence="1 2" key="1">
    <citation type="submission" date="2020-08" db="EMBL/GenBank/DDBJ databases">
        <title>Sequencing the genomes of 1000 actinobacteria strains.</title>
        <authorList>
            <person name="Klenk H.-P."/>
        </authorList>
    </citation>
    <scope>NUCLEOTIDE SEQUENCE [LARGE SCALE GENOMIC DNA]</scope>
    <source>
        <strain evidence="1 2">DSM 44593</strain>
    </source>
</reference>
<accession>A0A841E9T6</accession>
<comment type="caution">
    <text evidence="1">The sequence shown here is derived from an EMBL/GenBank/DDBJ whole genome shotgun (WGS) entry which is preliminary data.</text>
</comment>
<gene>
    <name evidence="1" type="ORF">HNR25_004528</name>
</gene>
<dbReference type="EMBL" id="JACHLY010000001">
    <property type="protein sequence ID" value="MBB6000777.1"/>
    <property type="molecule type" value="Genomic_DNA"/>
</dbReference>
<evidence type="ECO:0000313" key="1">
    <source>
        <dbReference type="EMBL" id="MBB6000777.1"/>
    </source>
</evidence>